<feature type="compositionally biased region" description="Acidic residues" evidence="2">
    <location>
        <begin position="205"/>
        <end position="221"/>
    </location>
</feature>
<dbReference type="InterPro" id="IPR015267">
    <property type="entry name" value="PPP4R2"/>
</dbReference>
<evidence type="ECO:0000256" key="1">
    <source>
        <dbReference type="ARBA" id="ARBA00009207"/>
    </source>
</evidence>
<dbReference type="EMBL" id="HE978319">
    <property type="protein sequence ID" value="CCK71025.1"/>
    <property type="molecule type" value="Genomic_DNA"/>
</dbReference>
<gene>
    <name evidence="3" type="primary">KNAG0F03630</name>
    <name evidence="3" type="ordered locus">KNAG_0F03630</name>
</gene>
<keyword evidence="4" id="KW-1185">Reference proteome</keyword>
<name>J7R846_HUIN7</name>
<feature type="region of interest" description="Disordered" evidence="2">
    <location>
        <begin position="184"/>
        <end position="300"/>
    </location>
</feature>
<organism evidence="3 4">
    <name type="scientific">Huiozyma naganishii (strain ATCC MYA-139 / BCRC 22969 / CBS 8797 / KCTC 17520 / NBRC 10181 / NCYC 3082 / Yp74L-3)</name>
    <name type="common">Yeast</name>
    <name type="synonym">Kazachstania naganishii</name>
    <dbReference type="NCBI Taxonomy" id="1071383"/>
    <lineage>
        <taxon>Eukaryota</taxon>
        <taxon>Fungi</taxon>
        <taxon>Dikarya</taxon>
        <taxon>Ascomycota</taxon>
        <taxon>Saccharomycotina</taxon>
        <taxon>Saccharomycetes</taxon>
        <taxon>Saccharomycetales</taxon>
        <taxon>Saccharomycetaceae</taxon>
        <taxon>Huiozyma</taxon>
    </lineage>
</organism>
<dbReference type="RefSeq" id="XP_022465271.1">
    <property type="nucleotide sequence ID" value="XM_022608813.1"/>
</dbReference>
<evidence type="ECO:0000256" key="2">
    <source>
        <dbReference type="SAM" id="MobiDB-lite"/>
    </source>
</evidence>
<dbReference type="KEGG" id="kng:KNAG_0F03630"/>
<feature type="compositionally biased region" description="Basic and acidic residues" evidence="2">
    <location>
        <begin position="287"/>
        <end position="300"/>
    </location>
</feature>
<dbReference type="AlphaFoldDB" id="J7R846"/>
<dbReference type="OrthoDB" id="341898at2759"/>
<accession>J7R846</accession>
<dbReference type="Proteomes" id="UP000006310">
    <property type="component" value="Chromosome 6"/>
</dbReference>
<proteinExistence type="inferred from homology"/>
<reference evidence="3 4" key="1">
    <citation type="journal article" date="2011" name="Proc. Natl. Acad. Sci. U.S.A.">
        <title>Evolutionary erosion of yeast sex chromosomes by mating-type switching accidents.</title>
        <authorList>
            <person name="Gordon J.L."/>
            <person name="Armisen D."/>
            <person name="Proux-Wera E."/>
            <person name="Oheigeartaigh S.S."/>
            <person name="Byrne K.P."/>
            <person name="Wolfe K.H."/>
        </authorList>
    </citation>
    <scope>NUCLEOTIDE SEQUENCE [LARGE SCALE GENOMIC DNA]</scope>
    <source>
        <strain evidence="4">ATCC MYA-139 / BCRC 22969 / CBS 8797 / CCRC 22969 / KCTC 17520 / NBRC 10181 / NCYC 3082</strain>
    </source>
</reference>
<dbReference type="HOGENOM" id="CLU_927695_0_0_1"/>
<dbReference type="GO" id="GO:0030289">
    <property type="term" value="C:protein phosphatase 4 complex"/>
    <property type="evidence" value="ECO:0007669"/>
    <property type="project" value="InterPro"/>
</dbReference>
<protein>
    <submittedName>
        <fullName evidence="3">Uncharacterized protein</fullName>
    </submittedName>
</protein>
<sequence>MNRNGIESEELYGYLRRVVVERDEGALCGAHEWTPLLVDHFSETIPRELFQVGPAGGDVDSLRERLVVVGGLLTDRFVSGGGVPFTFVRVCELCFQPFDYFRPSELDKFVRAMEKCVEGVQTFWRGATPVEESAAVGSPADATTEDVSMSVVPFIEDEKAVMREYESFFKEIDGVMSLNAQYEEDDDDDDDVNGGGGDPRAGDFLSEEYYEDDSDDADYEDPEPKKKRKSRCTELDNYEYADEDVDDEDEEGDAIGKGGDEELPSTPNKKSRRMKAEGIESPGSSGDKIRTLEGEEGTNK</sequence>
<dbReference type="OMA" id="EREDCHM"/>
<dbReference type="GeneID" id="34526740"/>
<dbReference type="GO" id="GO:0019888">
    <property type="term" value="F:protein phosphatase regulator activity"/>
    <property type="evidence" value="ECO:0007669"/>
    <property type="project" value="InterPro"/>
</dbReference>
<feature type="compositionally biased region" description="Acidic residues" evidence="2">
    <location>
        <begin position="236"/>
        <end position="253"/>
    </location>
</feature>
<dbReference type="Pfam" id="PF09184">
    <property type="entry name" value="PPP4R2"/>
    <property type="match status" value="1"/>
</dbReference>
<evidence type="ECO:0000313" key="3">
    <source>
        <dbReference type="EMBL" id="CCK71025.1"/>
    </source>
</evidence>
<dbReference type="eggNOG" id="ENOG502S2WZ">
    <property type="taxonomic scope" value="Eukaryota"/>
</dbReference>
<reference evidence="4" key="2">
    <citation type="submission" date="2012-08" db="EMBL/GenBank/DDBJ databases">
        <title>Genome sequence of Kazachstania naganishii.</title>
        <authorList>
            <person name="Gordon J.L."/>
            <person name="Armisen D."/>
            <person name="Proux-Wera E."/>
            <person name="OhEigeartaigh S.S."/>
            <person name="Byrne K.P."/>
            <person name="Wolfe K.H."/>
        </authorList>
    </citation>
    <scope>NUCLEOTIDE SEQUENCE [LARGE SCALE GENOMIC DNA]</scope>
    <source>
        <strain evidence="4">ATCC MYA-139 / BCRC 22969 / CBS 8797 / CCRC 22969 / KCTC 17520 / NBRC 10181 / NCYC 3082</strain>
    </source>
</reference>
<comment type="similarity">
    <text evidence="1">Belongs to the PPP4R2 family.</text>
</comment>
<evidence type="ECO:0000313" key="4">
    <source>
        <dbReference type="Proteomes" id="UP000006310"/>
    </source>
</evidence>
<dbReference type="STRING" id="1071383.J7R846"/>